<dbReference type="PROSITE" id="PS00770">
    <property type="entry name" value="AA_TRANSFER_CLASS_4"/>
    <property type="match status" value="1"/>
</dbReference>
<dbReference type="CDD" id="cd01559">
    <property type="entry name" value="ADCL_like"/>
    <property type="match status" value="1"/>
</dbReference>
<dbReference type="Pfam" id="PF01063">
    <property type="entry name" value="Aminotran_4"/>
    <property type="match status" value="1"/>
</dbReference>
<dbReference type="GO" id="GO:0005829">
    <property type="term" value="C:cytosol"/>
    <property type="evidence" value="ECO:0007669"/>
    <property type="project" value="TreeGrafter"/>
</dbReference>
<evidence type="ECO:0000256" key="14">
    <source>
        <dbReference type="RuleBase" id="RU004516"/>
    </source>
</evidence>
<dbReference type="EMBL" id="QNRT01000007">
    <property type="protein sequence ID" value="RBP48414.1"/>
    <property type="molecule type" value="Genomic_DNA"/>
</dbReference>
<evidence type="ECO:0000256" key="3">
    <source>
        <dbReference type="ARBA" id="ARBA00011738"/>
    </source>
</evidence>
<dbReference type="Gene3D" id="3.30.470.10">
    <property type="match status" value="1"/>
</dbReference>
<evidence type="ECO:0000256" key="7">
    <source>
        <dbReference type="ARBA" id="ARBA00035633"/>
    </source>
</evidence>
<keyword evidence="6 15" id="KW-0456">Lyase</keyword>
<comment type="cofactor">
    <cofactor evidence="1 14">
        <name>pyridoxal 5'-phosphate</name>
        <dbReference type="ChEBI" id="CHEBI:597326"/>
    </cofactor>
</comment>
<dbReference type="InterPro" id="IPR050571">
    <property type="entry name" value="Class-IV_PLP-Dep_Aminotrnsfr"/>
</dbReference>
<proteinExistence type="inferred from homology"/>
<evidence type="ECO:0000256" key="4">
    <source>
        <dbReference type="ARBA" id="ARBA00022898"/>
    </source>
</evidence>
<accession>A0A395JI40</accession>
<name>A0A395JI40_9GAMM</name>
<protein>
    <recommendedName>
        <fullName evidence="11 12">Aminodeoxychorismate lyase</fullName>
        <ecNumber evidence="8 12">4.1.3.38</ecNumber>
    </recommendedName>
</protein>
<dbReference type="FunFam" id="3.20.10.10:FF:000002">
    <property type="entry name" value="D-alanine aminotransferase"/>
    <property type="match status" value="1"/>
</dbReference>
<evidence type="ECO:0000256" key="13">
    <source>
        <dbReference type="RuleBase" id="RU004106"/>
    </source>
</evidence>
<dbReference type="InterPro" id="IPR043132">
    <property type="entry name" value="BCAT-like_C"/>
</dbReference>
<keyword evidence="16" id="KW-1185">Reference proteome</keyword>
<dbReference type="NCBIfam" id="NF004761">
    <property type="entry name" value="PRK06092.1"/>
    <property type="match status" value="1"/>
</dbReference>
<dbReference type="Gene3D" id="3.20.10.10">
    <property type="entry name" value="D-amino Acid Aminotransferase, subunit A, domain 2"/>
    <property type="match status" value="1"/>
</dbReference>
<dbReference type="NCBIfam" id="TIGR03461">
    <property type="entry name" value="pabC_Proteo"/>
    <property type="match status" value="1"/>
</dbReference>
<comment type="function">
    <text evidence="10">Involved in the biosynthesis of p-aminobenzoate (PABA), a precursor of tetrahydrofolate. Converts 4-amino-4-deoxychorismate into 4-aminobenzoate (PABA) and pyruvate.</text>
</comment>
<dbReference type="InterPro" id="IPR017824">
    <property type="entry name" value="Aminodeoxychorismate_lyase_IV"/>
</dbReference>
<dbReference type="GO" id="GO:0008153">
    <property type="term" value="P:4-aminobenzoate biosynthetic process"/>
    <property type="evidence" value="ECO:0007669"/>
    <property type="project" value="UniProtKB-UniRule"/>
</dbReference>
<dbReference type="SUPFAM" id="SSF56752">
    <property type="entry name" value="D-aminoacid aminotransferase-like PLP-dependent enzymes"/>
    <property type="match status" value="1"/>
</dbReference>
<dbReference type="Proteomes" id="UP000253083">
    <property type="component" value="Unassembled WGS sequence"/>
</dbReference>
<dbReference type="PANTHER" id="PTHR42743:SF2">
    <property type="entry name" value="AMINODEOXYCHORISMATE LYASE"/>
    <property type="match status" value="1"/>
</dbReference>
<evidence type="ECO:0000256" key="1">
    <source>
        <dbReference type="ARBA" id="ARBA00001933"/>
    </source>
</evidence>
<keyword evidence="5" id="KW-0289">Folate biosynthesis</keyword>
<comment type="catalytic activity">
    <reaction evidence="9">
        <text>4-amino-4-deoxychorismate = 4-aminobenzoate + pyruvate + H(+)</text>
        <dbReference type="Rhea" id="RHEA:16201"/>
        <dbReference type="ChEBI" id="CHEBI:15361"/>
        <dbReference type="ChEBI" id="CHEBI:15378"/>
        <dbReference type="ChEBI" id="CHEBI:17836"/>
        <dbReference type="ChEBI" id="CHEBI:58406"/>
        <dbReference type="EC" id="4.1.3.38"/>
    </reaction>
</comment>
<dbReference type="GO" id="GO:0008696">
    <property type="term" value="F:4-amino-4-deoxychorismate lyase activity"/>
    <property type="evidence" value="ECO:0007669"/>
    <property type="project" value="UniProtKB-UniRule"/>
</dbReference>
<dbReference type="AlphaFoldDB" id="A0A395JI40"/>
<gene>
    <name evidence="15" type="ORF">DFR28_10716</name>
</gene>
<evidence type="ECO:0000256" key="6">
    <source>
        <dbReference type="ARBA" id="ARBA00023239"/>
    </source>
</evidence>
<dbReference type="GO" id="GO:0046656">
    <property type="term" value="P:folic acid biosynthetic process"/>
    <property type="evidence" value="ECO:0007669"/>
    <property type="project" value="UniProtKB-KW"/>
</dbReference>
<dbReference type="InterPro" id="IPR001544">
    <property type="entry name" value="Aminotrans_IV"/>
</dbReference>
<dbReference type="GO" id="GO:0030170">
    <property type="term" value="F:pyridoxal phosphate binding"/>
    <property type="evidence" value="ECO:0007669"/>
    <property type="project" value="InterPro"/>
</dbReference>
<evidence type="ECO:0000256" key="10">
    <source>
        <dbReference type="ARBA" id="ARBA00054027"/>
    </source>
</evidence>
<dbReference type="RefSeq" id="WP_113955675.1">
    <property type="nucleotide sequence ID" value="NZ_QNRT01000007.1"/>
</dbReference>
<sequence>MSCLVNGVHSSQTSVHDRGLLYGHSVFETVAVNAGKLLLWDQHLARLLLGAQTLNIPFHNELATLLMADVAQLLASHEQANGLNVIRIQLTMGQGGRGYANPESPTPTRIVSLHDYPIQHLQRAKTGVNIGVSDVRLAQQPLLAGIKHGNRLEQVLARSRWHPDWDEALLLDQDQNVIEGTQSNLFVVEQGVLKTPDLSLCGVAGVMRGYVLGLAQTIGVEVQTVRLSLSQVESADEVFLTNSLIGIWPVKRCGKILYNTSEVSSKLLKKIQKNEVIPNI</sequence>
<evidence type="ECO:0000256" key="12">
    <source>
        <dbReference type="NCBIfam" id="TIGR03461"/>
    </source>
</evidence>
<dbReference type="PANTHER" id="PTHR42743">
    <property type="entry name" value="AMINO-ACID AMINOTRANSFERASE"/>
    <property type="match status" value="1"/>
</dbReference>
<dbReference type="InParanoid" id="A0A395JI40"/>
<evidence type="ECO:0000313" key="15">
    <source>
        <dbReference type="EMBL" id="RBP48414.1"/>
    </source>
</evidence>
<evidence type="ECO:0000256" key="8">
    <source>
        <dbReference type="ARBA" id="ARBA00035676"/>
    </source>
</evidence>
<evidence type="ECO:0000256" key="2">
    <source>
        <dbReference type="ARBA" id="ARBA00009320"/>
    </source>
</evidence>
<dbReference type="InterPro" id="IPR018300">
    <property type="entry name" value="Aminotrans_IV_CS"/>
</dbReference>
<organism evidence="15 16">
    <name type="scientific">Arenicella xantha</name>
    <dbReference type="NCBI Taxonomy" id="644221"/>
    <lineage>
        <taxon>Bacteria</taxon>
        <taxon>Pseudomonadati</taxon>
        <taxon>Pseudomonadota</taxon>
        <taxon>Gammaproteobacteria</taxon>
        <taxon>Arenicellales</taxon>
        <taxon>Arenicellaceae</taxon>
        <taxon>Arenicella</taxon>
    </lineage>
</organism>
<dbReference type="EC" id="4.1.3.38" evidence="8 12"/>
<dbReference type="FunCoup" id="A0A395JI40">
    <property type="interactions" value="323"/>
</dbReference>
<reference evidence="15 16" key="1">
    <citation type="submission" date="2018-06" db="EMBL/GenBank/DDBJ databases">
        <title>Genomic Encyclopedia of Type Strains, Phase IV (KMG-IV): sequencing the most valuable type-strain genomes for metagenomic binning, comparative biology and taxonomic classification.</title>
        <authorList>
            <person name="Goeker M."/>
        </authorList>
    </citation>
    <scope>NUCLEOTIDE SEQUENCE [LARGE SCALE GENOMIC DNA]</scope>
    <source>
        <strain evidence="15 16">DSM 24032</strain>
    </source>
</reference>
<comment type="pathway">
    <text evidence="7">Cofactor biosynthesis; tetrahydrofolate biosynthesis; 4-aminobenzoate from chorismate: step 2/2.</text>
</comment>
<evidence type="ECO:0000256" key="11">
    <source>
        <dbReference type="ARBA" id="ARBA00069174"/>
    </source>
</evidence>
<evidence type="ECO:0000256" key="9">
    <source>
        <dbReference type="ARBA" id="ARBA00049529"/>
    </source>
</evidence>
<dbReference type="OrthoDB" id="9805628at2"/>
<dbReference type="InterPro" id="IPR036038">
    <property type="entry name" value="Aminotransferase-like"/>
</dbReference>
<comment type="subunit">
    <text evidence="3">Homodimer.</text>
</comment>
<comment type="caution">
    <text evidence="15">The sequence shown here is derived from an EMBL/GenBank/DDBJ whole genome shotgun (WGS) entry which is preliminary data.</text>
</comment>
<keyword evidence="4 14" id="KW-0663">Pyridoxal phosphate</keyword>
<evidence type="ECO:0000256" key="5">
    <source>
        <dbReference type="ARBA" id="ARBA00022909"/>
    </source>
</evidence>
<evidence type="ECO:0000313" key="16">
    <source>
        <dbReference type="Proteomes" id="UP000253083"/>
    </source>
</evidence>
<comment type="similarity">
    <text evidence="2 13">Belongs to the class-IV pyridoxal-phosphate-dependent aminotransferase family.</text>
</comment>
<dbReference type="InterPro" id="IPR043131">
    <property type="entry name" value="BCAT-like_N"/>
</dbReference>